<dbReference type="InterPro" id="IPR026026">
    <property type="entry name" value="HIT_Hint"/>
</dbReference>
<dbReference type="InterPro" id="IPR052908">
    <property type="entry name" value="AP-4-A_phosphorylase"/>
</dbReference>
<dbReference type="InterPro" id="IPR036265">
    <property type="entry name" value="HIT-like_sf"/>
</dbReference>
<name>A0ABQ2PBT3_9NEIS</name>
<dbReference type="Pfam" id="PF01230">
    <property type="entry name" value="HIT"/>
    <property type="match status" value="1"/>
</dbReference>
<sequence>MEGGCVLCNDHDQQVLWQDELCRVIWVDDPDYPGFCRVILNRHVAEMTDLPAQERDWLMEVVFAVENEIRTALNPDKINLASLGNMVPHVHWHVIPRWRNDRHFPGSIWSAPQNDNPQLPVTADMIERLKQRLQQLAP</sequence>
<proteinExistence type="predicted"/>
<dbReference type="PIRSF" id="PIRSF000714">
    <property type="entry name" value="HIT"/>
    <property type="match status" value="1"/>
</dbReference>
<feature type="short sequence motif" description="Histidine triad motif" evidence="1">
    <location>
        <begin position="89"/>
        <end position="93"/>
    </location>
</feature>
<dbReference type="PROSITE" id="PS51084">
    <property type="entry name" value="HIT_2"/>
    <property type="match status" value="1"/>
</dbReference>
<accession>A0ABQ2PBT3</accession>
<dbReference type="PANTHER" id="PTHR42997">
    <property type="entry name" value="HIT FAMILY HYDROLASE"/>
    <property type="match status" value="1"/>
</dbReference>
<dbReference type="EMBL" id="BMLX01000003">
    <property type="protein sequence ID" value="GGP22778.1"/>
    <property type="molecule type" value="Genomic_DNA"/>
</dbReference>
<dbReference type="Proteomes" id="UP000637267">
    <property type="component" value="Unassembled WGS sequence"/>
</dbReference>
<dbReference type="SUPFAM" id="SSF54197">
    <property type="entry name" value="HIT-like"/>
    <property type="match status" value="1"/>
</dbReference>
<organism evidence="3 4">
    <name type="scientific">Silvimonas iriomotensis</name>
    <dbReference type="NCBI Taxonomy" id="449662"/>
    <lineage>
        <taxon>Bacteria</taxon>
        <taxon>Pseudomonadati</taxon>
        <taxon>Pseudomonadota</taxon>
        <taxon>Betaproteobacteria</taxon>
        <taxon>Neisseriales</taxon>
        <taxon>Chitinibacteraceae</taxon>
        <taxon>Silvimonas</taxon>
    </lineage>
</organism>
<reference evidence="4" key="1">
    <citation type="journal article" date="2019" name="Int. J. Syst. Evol. Microbiol.">
        <title>The Global Catalogue of Microorganisms (GCM) 10K type strain sequencing project: providing services to taxonomists for standard genome sequencing and annotation.</title>
        <authorList>
            <consortium name="The Broad Institute Genomics Platform"/>
            <consortium name="The Broad Institute Genome Sequencing Center for Infectious Disease"/>
            <person name="Wu L."/>
            <person name="Ma J."/>
        </authorList>
    </citation>
    <scope>NUCLEOTIDE SEQUENCE [LARGE SCALE GENOMIC DNA]</scope>
    <source>
        <strain evidence="4">CGMCC 1.8859</strain>
    </source>
</reference>
<protein>
    <recommendedName>
        <fullName evidence="2">HIT domain-containing protein</fullName>
    </recommendedName>
</protein>
<keyword evidence="4" id="KW-1185">Reference proteome</keyword>
<evidence type="ECO:0000313" key="4">
    <source>
        <dbReference type="Proteomes" id="UP000637267"/>
    </source>
</evidence>
<evidence type="ECO:0000259" key="2">
    <source>
        <dbReference type="PROSITE" id="PS51084"/>
    </source>
</evidence>
<feature type="domain" description="HIT" evidence="2">
    <location>
        <begin position="3"/>
        <end position="104"/>
    </location>
</feature>
<comment type="caution">
    <text evidence="3">The sequence shown here is derived from an EMBL/GenBank/DDBJ whole genome shotgun (WGS) entry which is preliminary data.</text>
</comment>
<gene>
    <name evidence="3" type="ORF">GCM10010970_27780</name>
</gene>
<dbReference type="RefSeq" id="WP_188704952.1">
    <property type="nucleotide sequence ID" value="NZ_BMLX01000003.1"/>
</dbReference>
<dbReference type="PANTHER" id="PTHR42997:SF1">
    <property type="entry name" value="AP-4-A PHOSPHORYLASE"/>
    <property type="match status" value="1"/>
</dbReference>
<evidence type="ECO:0000256" key="1">
    <source>
        <dbReference type="PROSITE-ProRule" id="PRU00464"/>
    </source>
</evidence>
<dbReference type="Gene3D" id="3.30.428.10">
    <property type="entry name" value="HIT-like"/>
    <property type="match status" value="1"/>
</dbReference>
<evidence type="ECO:0000313" key="3">
    <source>
        <dbReference type="EMBL" id="GGP22778.1"/>
    </source>
</evidence>
<dbReference type="InterPro" id="IPR011146">
    <property type="entry name" value="HIT-like"/>
</dbReference>